<evidence type="ECO:0000313" key="3">
    <source>
        <dbReference type="Proteomes" id="UP000715095"/>
    </source>
</evidence>
<feature type="transmembrane region" description="Helical" evidence="1">
    <location>
        <begin position="194"/>
        <end position="215"/>
    </location>
</feature>
<accession>A0ABS2DSG6</accession>
<comment type="caution">
    <text evidence="2">The sequence shown here is derived from an EMBL/GenBank/DDBJ whole genome shotgun (WGS) entry which is preliminary data.</text>
</comment>
<keyword evidence="1" id="KW-0472">Membrane</keyword>
<organism evidence="2 3">
    <name type="scientific">Sutterella massiliensis</name>
    <dbReference type="NCBI Taxonomy" id="1816689"/>
    <lineage>
        <taxon>Bacteria</taxon>
        <taxon>Pseudomonadati</taxon>
        <taxon>Pseudomonadota</taxon>
        <taxon>Betaproteobacteria</taxon>
        <taxon>Burkholderiales</taxon>
        <taxon>Sutterellaceae</taxon>
        <taxon>Sutterella</taxon>
    </lineage>
</organism>
<keyword evidence="1" id="KW-1133">Transmembrane helix</keyword>
<keyword evidence="1" id="KW-0812">Transmembrane</keyword>
<sequence length="336" mass="34423">MTSVSELGFKSIFGQYGATIDEEGKRSDSIRLGDDGLPVIDGKDAASSDDLPVLPLSMSGVSIDQLMKAIAEEARRQGVQSAVESLEIDGDKIATEGQKRLEEITTQLEKASKQSFWDKFVKAFKIIGAVFGVIASAATAVASFATGNVALGIAAIVGVLVSVDGLMSAASDGKISLQAGFTKLGQAMGMSDEAANWFGFGLNLAVMVAGIAFSIGASASAGASSAANMAEKGAELALKMGYISIGANAASGVSQAGAAVGDAALAFIRKDIADSKANMVDIDAILEQIRANMKMKEDFVEAQLKASQSIMASAMEIVENNAQTSTSILTGSPSLA</sequence>
<protein>
    <submittedName>
        <fullName evidence="2">Type III secretion system protein</fullName>
    </submittedName>
</protein>
<dbReference type="EMBL" id="JACJJC010000010">
    <property type="protein sequence ID" value="MBM6704296.1"/>
    <property type="molecule type" value="Genomic_DNA"/>
</dbReference>
<evidence type="ECO:0000256" key="1">
    <source>
        <dbReference type="SAM" id="Phobius"/>
    </source>
</evidence>
<dbReference type="RefSeq" id="WP_205102905.1">
    <property type="nucleotide sequence ID" value="NZ_JACJJC010000010.1"/>
</dbReference>
<keyword evidence="3" id="KW-1185">Reference proteome</keyword>
<reference evidence="2 3" key="1">
    <citation type="journal article" date="2021" name="Sci. Rep.">
        <title>The distribution of antibiotic resistance genes in chicken gut microbiota commensals.</title>
        <authorList>
            <person name="Juricova H."/>
            <person name="Matiasovicova J."/>
            <person name="Kubasova T."/>
            <person name="Cejkova D."/>
            <person name="Rychlik I."/>
        </authorList>
    </citation>
    <scope>NUCLEOTIDE SEQUENCE [LARGE SCALE GENOMIC DNA]</scope>
    <source>
        <strain evidence="2 3">An829</strain>
    </source>
</reference>
<proteinExistence type="predicted"/>
<feature type="transmembrane region" description="Helical" evidence="1">
    <location>
        <begin position="123"/>
        <end position="145"/>
    </location>
</feature>
<dbReference type="Proteomes" id="UP000715095">
    <property type="component" value="Unassembled WGS sequence"/>
</dbReference>
<evidence type="ECO:0000313" key="2">
    <source>
        <dbReference type="EMBL" id="MBM6704296.1"/>
    </source>
</evidence>
<gene>
    <name evidence="2" type="ORF">H6A60_07350</name>
</gene>
<name>A0ABS2DSG6_9BURK</name>
<feature type="transmembrane region" description="Helical" evidence="1">
    <location>
        <begin position="151"/>
        <end position="173"/>
    </location>
</feature>